<dbReference type="EMBL" id="FMWP01000107">
    <property type="protein sequence ID" value="SDA00340.1"/>
    <property type="molecule type" value="Genomic_DNA"/>
</dbReference>
<comment type="function">
    <text evidence="1">Accessory subunit of the mitochondrial membrane respiratory chain NADH dehydrogenase (Complex I), that is believed not to be involved in catalysis. Complex I functions in the transfer of electrons from NADH to the respiratory chain. The immediate electron acceptor for the enzyme is believed to be ubiquinone.</text>
</comment>
<evidence type="ECO:0000256" key="10">
    <source>
        <dbReference type="ARBA" id="ARBA00023128"/>
    </source>
</evidence>
<protein>
    <submittedName>
        <fullName evidence="13">BZ3500_MvSof-1268-A1-R1_Chr9g10585 protein</fullName>
    </submittedName>
</protein>
<evidence type="ECO:0000256" key="7">
    <source>
        <dbReference type="ARBA" id="ARBA00022792"/>
    </source>
</evidence>
<name>A0A2X0MES3_9BASI</name>
<organism evidence="13 14">
    <name type="scientific">Microbotryum saponariae</name>
    <dbReference type="NCBI Taxonomy" id="289078"/>
    <lineage>
        <taxon>Eukaryota</taxon>
        <taxon>Fungi</taxon>
        <taxon>Dikarya</taxon>
        <taxon>Basidiomycota</taxon>
        <taxon>Pucciniomycotina</taxon>
        <taxon>Microbotryomycetes</taxon>
        <taxon>Microbotryales</taxon>
        <taxon>Microbotryaceae</taxon>
        <taxon>Microbotryum</taxon>
    </lineage>
</organism>
<dbReference type="OrthoDB" id="2537761at2759"/>
<evidence type="ECO:0000256" key="3">
    <source>
        <dbReference type="ARBA" id="ARBA00005667"/>
    </source>
</evidence>
<evidence type="ECO:0000256" key="8">
    <source>
        <dbReference type="ARBA" id="ARBA00022982"/>
    </source>
</evidence>
<dbReference type="Proteomes" id="UP000249723">
    <property type="component" value="Unassembled WGS sequence"/>
</dbReference>
<reference evidence="14" key="1">
    <citation type="submission" date="2016-10" db="EMBL/GenBank/DDBJ databases">
        <authorList>
            <person name="Jeantristanb JTB J.-T."/>
            <person name="Ricardo R."/>
        </authorList>
    </citation>
    <scope>NUCLEOTIDE SEQUENCE [LARGE SCALE GENOMIC DNA]</scope>
</reference>
<dbReference type="Pfam" id="PF08122">
    <property type="entry name" value="NDUF_B12"/>
    <property type="match status" value="1"/>
</dbReference>
<evidence type="ECO:0000313" key="14">
    <source>
        <dbReference type="Proteomes" id="UP000249723"/>
    </source>
</evidence>
<keyword evidence="14" id="KW-1185">Reference proteome</keyword>
<sequence>MAKGQCEYEESTSFGFAVFKNADPFSFSPLSSPTLTTQRSIADLAPYHRTSSFPTRSNRTRFRNLFPGFGIAVVAFTGYVIYDETVKAAKAKVDASRQGVEGTH</sequence>
<gene>
    <name evidence="13" type="ORF">BZ3500_MVSOF-1268-A1-R1_CHR9G10585</name>
</gene>
<feature type="transmembrane region" description="Helical" evidence="12">
    <location>
        <begin position="65"/>
        <end position="82"/>
    </location>
</feature>
<evidence type="ECO:0000256" key="5">
    <source>
        <dbReference type="ARBA" id="ARBA00022660"/>
    </source>
</evidence>
<evidence type="ECO:0000256" key="9">
    <source>
        <dbReference type="ARBA" id="ARBA00022989"/>
    </source>
</evidence>
<keyword evidence="7" id="KW-0999">Mitochondrion inner membrane</keyword>
<proteinExistence type="inferred from homology"/>
<comment type="similarity">
    <text evidence="3">Belongs to the complex I NDUFB3 subunit family.</text>
</comment>
<evidence type="ECO:0000256" key="4">
    <source>
        <dbReference type="ARBA" id="ARBA00022448"/>
    </source>
</evidence>
<evidence type="ECO:0000313" key="13">
    <source>
        <dbReference type="EMBL" id="SDA00340.1"/>
    </source>
</evidence>
<keyword evidence="9 12" id="KW-1133">Transmembrane helix</keyword>
<evidence type="ECO:0000256" key="11">
    <source>
        <dbReference type="ARBA" id="ARBA00023136"/>
    </source>
</evidence>
<dbReference type="AlphaFoldDB" id="A0A2X0MES3"/>
<dbReference type="GO" id="GO:0005743">
    <property type="term" value="C:mitochondrial inner membrane"/>
    <property type="evidence" value="ECO:0007669"/>
    <property type="project" value="UniProtKB-SubCell"/>
</dbReference>
<evidence type="ECO:0000256" key="1">
    <source>
        <dbReference type="ARBA" id="ARBA00003195"/>
    </source>
</evidence>
<keyword evidence="8" id="KW-0249">Electron transport</keyword>
<dbReference type="InterPro" id="IPR012576">
    <property type="entry name" value="NDUFB3"/>
</dbReference>
<evidence type="ECO:0000256" key="2">
    <source>
        <dbReference type="ARBA" id="ARBA00004298"/>
    </source>
</evidence>
<evidence type="ECO:0000256" key="12">
    <source>
        <dbReference type="SAM" id="Phobius"/>
    </source>
</evidence>
<dbReference type="STRING" id="289078.A0A2X0MES3"/>
<dbReference type="GO" id="GO:0022900">
    <property type="term" value="P:electron transport chain"/>
    <property type="evidence" value="ECO:0007669"/>
    <property type="project" value="InterPro"/>
</dbReference>
<keyword evidence="4" id="KW-0813">Transport</keyword>
<keyword evidence="10" id="KW-0496">Mitochondrion</keyword>
<comment type="subcellular location">
    <subcellularLocation>
        <location evidence="2">Mitochondrion inner membrane</location>
        <topology evidence="2">Single-pass membrane protein</topology>
        <orientation evidence="2">Matrix side</orientation>
    </subcellularLocation>
</comment>
<accession>A0A2X0MES3</accession>
<evidence type="ECO:0000256" key="6">
    <source>
        <dbReference type="ARBA" id="ARBA00022692"/>
    </source>
</evidence>
<keyword evidence="11 12" id="KW-0472">Membrane</keyword>
<keyword evidence="6 12" id="KW-0812">Transmembrane</keyword>
<keyword evidence="5" id="KW-0679">Respiratory chain</keyword>